<dbReference type="SMART" id="SM00671">
    <property type="entry name" value="SEL1"/>
    <property type="match status" value="2"/>
</dbReference>
<evidence type="ECO:0000313" key="3">
    <source>
        <dbReference type="EMBL" id="MBB6523001.1"/>
    </source>
</evidence>
<dbReference type="Proteomes" id="UP000528457">
    <property type="component" value="Unassembled WGS sequence"/>
</dbReference>
<reference evidence="3 4" key="1">
    <citation type="submission" date="2020-08" db="EMBL/GenBank/DDBJ databases">
        <title>Genomic Encyclopedia of Type Strains, Phase IV (KMG-IV): sequencing the most valuable type-strain genomes for metagenomic binning, comparative biology and taxonomic classification.</title>
        <authorList>
            <person name="Goeker M."/>
        </authorList>
    </citation>
    <scope>NUCLEOTIDE SEQUENCE [LARGE SCALE GENOMIC DNA]</scope>
    <source>
        <strain evidence="3 4">DSM 22368</strain>
    </source>
</reference>
<dbReference type="PANTHER" id="PTHR11102:SF160">
    <property type="entry name" value="ERAD-ASSOCIATED E3 UBIQUITIN-PROTEIN LIGASE COMPONENT HRD3"/>
    <property type="match status" value="1"/>
</dbReference>
<dbReference type="Pfam" id="PF00656">
    <property type="entry name" value="Peptidase_C14"/>
    <property type="match status" value="1"/>
</dbReference>
<dbReference type="InterPro" id="IPR029030">
    <property type="entry name" value="Caspase-like_dom_sf"/>
</dbReference>
<dbReference type="InterPro" id="IPR050767">
    <property type="entry name" value="Sel1_AlgK"/>
</dbReference>
<feature type="coiled-coil region" evidence="1">
    <location>
        <begin position="242"/>
        <end position="283"/>
    </location>
</feature>
<dbReference type="SUPFAM" id="SSF52129">
    <property type="entry name" value="Caspase-like"/>
    <property type="match status" value="1"/>
</dbReference>
<dbReference type="AlphaFoldDB" id="A0A7X0JX33"/>
<name>A0A7X0JX33_9GAMM</name>
<organism evidence="3 4">
    <name type="scientific">Pseudoteredinibacter isoporae</name>
    <dbReference type="NCBI Taxonomy" id="570281"/>
    <lineage>
        <taxon>Bacteria</taxon>
        <taxon>Pseudomonadati</taxon>
        <taxon>Pseudomonadota</taxon>
        <taxon>Gammaproteobacteria</taxon>
        <taxon>Cellvibrionales</taxon>
        <taxon>Cellvibrionaceae</taxon>
        <taxon>Pseudoteredinibacter</taxon>
    </lineage>
</organism>
<protein>
    <recommendedName>
        <fullName evidence="2">Peptidase C14 caspase domain-containing protein</fullName>
    </recommendedName>
</protein>
<evidence type="ECO:0000259" key="2">
    <source>
        <dbReference type="Pfam" id="PF00656"/>
    </source>
</evidence>
<dbReference type="InterPro" id="IPR011600">
    <property type="entry name" value="Pept_C14_caspase"/>
</dbReference>
<keyword evidence="1" id="KW-0175">Coiled coil</keyword>
<dbReference type="InterPro" id="IPR006597">
    <property type="entry name" value="Sel1-like"/>
</dbReference>
<dbReference type="GO" id="GO:0004197">
    <property type="term" value="F:cysteine-type endopeptidase activity"/>
    <property type="evidence" value="ECO:0007669"/>
    <property type="project" value="InterPro"/>
</dbReference>
<dbReference type="Gene3D" id="3.40.50.1460">
    <property type="match status" value="1"/>
</dbReference>
<proteinExistence type="predicted"/>
<dbReference type="PANTHER" id="PTHR11102">
    <property type="entry name" value="SEL-1-LIKE PROTEIN"/>
    <property type="match status" value="1"/>
</dbReference>
<sequence>MLMPVILIIHTKFWWYIAIYHSIRLVSTRNGAHIDVHLLYIEVRSAVSQKVLNMLSCSIEWKKPLSRLIAVVIGGLLIPSTELLAKPASVQDEISGLYVVDCLLPGQLRKLGRTTYMTARRPIKTTAADCNIRGGEYTAYDRANYKTALKVWMPAAEQGDAEAQVNVGEIFEKGLGGEPNYEAALVWYTKAAEQGNKRGQFNLGTMYEQGLGVEKNQVVALNWYRKAWGLPEDSVMFQSVANEQQAALRKELETELAEKDAQLKLLEKQIESLEEKNKGLKNTQALNAQQKSELSLLKGLVKGLRESQKAAKTKLEGLVLRTPVAVSQYDSAPTLEMEKSGSADEIKLDDLNFGKYYALIIGNQDYAMLNDLSTVRNDVKELAEILDKQYGFEVQLLLNGDRLSVMKAVNALSEQLEENDNLLIYYAGHGNRISTGEREAGYWLPVNANPPPDDSSWVPNEFVTNHLARLKARRVFVISDSCYAGLLSSSPGYLFFAGDQKSAQQTKEYIKYKLPRRSRLLLTSGGDRPVIDNGDNGHSVFATALLDKLKDNRRILAAPELFQGIKSKVTEEASKYEFLQEPVYKTIKGAGHEIGDFFFVPKGG</sequence>
<evidence type="ECO:0000313" key="4">
    <source>
        <dbReference type="Proteomes" id="UP000528457"/>
    </source>
</evidence>
<dbReference type="GO" id="GO:0006508">
    <property type="term" value="P:proteolysis"/>
    <property type="evidence" value="ECO:0007669"/>
    <property type="project" value="InterPro"/>
</dbReference>
<dbReference type="SUPFAM" id="SSF81901">
    <property type="entry name" value="HCP-like"/>
    <property type="match status" value="1"/>
</dbReference>
<comment type="caution">
    <text evidence="3">The sequence shown here is derived from an EMBL/GenBank/DDBJ whole genome shotgun (WGS) entry which is preliminary data.</text>
</comment>
<gene>
    <name evidence="3" type="ORF">HNR48_003286</name>
</gene>
<accession>A0A7X0JX33</accession>
<dbReference type="Gene3D" id="1.25.40.10">
    <property type="entry name" value="Tetratricopeptide repeat domain"/>
    <property type="match status" value="1"/>
</dbReference>
<dbReference type="Pfam" id="PF08238">
    <property type="entry name" value="Sel1"/>
    <property type="match status" value="2"/>
</dbReference>
<evidence type="ECO:0000256" key="1">
    <source>
        <dbReference type="SAM" id="Coils"/>
    </source>
</evidence>
<dbReference type="EMBL" id="JACHHT010000002">
    <property type="protein sequence ID" value="MBB6523001.1"/>
    <property type="molecule type" value="Genomic_DNA"/>
</dbReference>
<dbReference type="InterPro" id="IPR011990">
    <property type="entry name" value="TPR-like_helical_dom_sf"/>
</dbReference>
<dbReference type="InParanoid" id="A0A7X0JX33"/>
<feature type="domain" description="Peptidase C14 caspase" evidence="2">
    <location>
        <begin position="357"/>
        <end position="584"/>
    </location>
</feature>
<keyword evidence="4" id="KW-1185">Reference proteome</keyword>